<feature type="transmembrane region" description="Helical" evidence="1">
    <location>
        <begin position="24"/>
        <end position="54"/>
    </location>
</feature>
<evidence type="ECO:0000313" key="2">
    <source>
        <dbReference type="EMBL" id="RYR01461.1"/>
    </source>
</evidence>
<dbReference type="Proteomes" id="UP000289738">
    <property type="component" value="Chromosome B06"/>
</dbReference>
<evidence type="ECO:0000256" key="1">
    <source>
        <dbReference type="SAM" id="Phobius"/>
    </source>
</evidence>
<accession>A0A444YHS3</accession>
<gene>
    <name evidence="2" type="ORF">Ahy_B06g080327</name>
</gene>
<proteinExistence type="predicted"/>
<keyword evidence="1" id="KW-1133">Transmembrane helix</keyword>
<organism evidence="2 3">
    <name type="scientific">Arachis hypogaea</name>
    <name type="common">Peanut</name>
    <dbReference type="NCBI Taxonomy" id="3818"/>
    <lineage>
        <taxon>Eukaryota</taxon>
        <taxon>Viridiplantae</taxon>
        <taxon>Streptophyta</taxon>
        <taxon>Embryophyta</taxon>
        <taxon>Tracheophyta</taxon>
        <taxon>Spermatophyta</taxon>
        <taxon>Magnoliopsida</taxon>
        <taxon>eudicotyledons</taxon>
        <taxon>Gunneridae</taxon>
        <taxon>Pentapetalae</taxon>
        <taxon>rosids</taxon>
        <taxon>fabids</taxon>
        <taxon>Fabales</taxon>
        <taxon>Fabaceae</taxon>
        <taxon>Papilionoideae</taxon>
        <taxon>50 kb inversion clade</taxon>
        <taxon>dalbergioids sensu lato</taxon>
        <taxon>Dalbergieae</taxon>
        <taxon>Pterocarpus clade</taxon>
        <taxon>Arachis</taxon>
    </lineage>
</organism>
<sequence>MEYSLLLRKHNVKDYYHSTKESPYIVLMAELAGLLMFLLLCTILVFTCTPSILIELSGKPKPPMVEILGLSVSGLNNVSYKNVSSKWGVELAAKNPNIFSTLYLDHIEGMVLFKDEVLGVSSVKINKPIVLGPREHKFVSFKVWRKDWNIDGDQPSVKDWVVDNLVMEQSRNNINFSVQMGVWGQIKSGWWLRKSVIMNPRCMDLSINLVKNRGFGMLLNKKPIRCYVPMLDR</sequence>
<evidence type="ECO:0008006" key="4">
    <source>
        <dbReference type="Google" id="ProtNLM"/>
    </source>
</evidence>
<reference evidence="2 3" key="1">
    <citation type="submission" date="2019-01" db="EMBL/GenBank/DDBJ databases">
        <title>Sequencing of cultivated peanut Arachis hypogaea provides insights into genome evolution and oil improvement.</title>
        <authorList>
            <person name="Chen X."/>
        </authorList>
    </citation>
    <scope>NUCLEOTIDE SEQUENCE [LARGE SCALE GENOMIC DNA]</scope>
    <source>
        <strain evidence="3">cv. Fuhuasheng</strain>
        <tissue evidence="2">Leaves</tissue>
    </source>
</reference>
<protein>
    <recommendedName>
        <fullName evidence="4">Late embryogenesis abundant protein LEA-2 subgroup domain-containing protein</fullName>
    </recommendedName>
</protein>
<comment type="caution">
    <text evidence="2">The sequence shown here is derived from an EMBL/GenBank/DDBJ whole genome shotgun (WGS) entry which is preliminary data.</text>
</comment>
<dbReference type="Gramene" id="arahy.Tifrunner.gnm2.ann2.Ah16g060600.1">
    <property type="protein sequence ID" value="arahy.Tifrunner.gnm2.ann2.Ah16g060600.1-CDS-1"/>
    <property type="gene ID" value="arahy.Tifrunner.gnm2.ann2.Ah16g060600"/>
</dbReference>
<keyword evidence="1" id="KW-0472">Membrane</keyword>
<keyword evidence="1" id="KW-0812">Transmembrane</keyword>
<keyword evidence="3" id="KW-1185">Reference proteome</keyword>
<name>A0A444YHS3_ARAHY</name>
<dbReference type="EMBL" id="SDMP01000016">
    <property type="protein sequence ID" value="RYR01461.1"/>
    <property type="molecule type" value="Genomic_DNA"/>
</dbReference>
<dbReference type="AlphaFoldDB" id="A0A444YHS3"/>
<evidence type="ECO:0000313" key="3">
    <source>
        <dbReference type="Proteomes" id="UP000289738"/>
    </source>
</evidence>